<protein>
    <submittedName>
        <fullName evidence="7">Extracellular solute-binding protein</fullName>
    </submittedName>
</protein>
<dbReference type="SUPFAM" id="SSF53850">
    <property type="entry name" value="Periplasmic binding protein-like II"/>
    <property type="match status" value="1"/>
</dbReference>
<dbReference type="Gene3D" id="3.40.190.10">
    <property type="entry name" value="Periplasmic binding protein-like II"/>
    <property type="match status" value="1"/>
</dbReference>
<feature type="transmembrane region" description="Helical" evidence="5">
    <location>
        <begin position="692"/>
        <end position="715"/>
    </location>
</feature>
<keyword evidence="5" id="KW-0472">Membrane</keyword>
<dbReference type="GO" id="GO:0030313">
    <property type="term" value="C:cell envelope"/>
    <property type="evidence" value="ECO:0007669"/>
    <property type="project" value="UniProtKB-SubCell"/>
</dbReference>
<evidence type="ECO:0000256" key="2">
    <source>
        <dbReference type="ARBA" id="ARBA00005695"/>
    </source>
</evidence>
<dbReference type="Proteomes" id="UP000055035">
    <property type="component" value="Unassembled WGS sequence"/>
</dbReference>
<feature type="domain" description="Solute-binding protein family 5" evidence="6">
    <location>
        <begin position="172"/>
        <end position="593"/>
    </location>
</feature>
<dbReference type="Pfam" id="PF00496">
    <property type="entry name" value="SBP_bac_5"/>
    <property type="match status" value="1"/>
</dbReference>
<dbReference type="STRING" id="456.Ljor_0121"/>
<comment type="subcellular location">
    <subcellularLocation>
        <location evidence="1">Cell envelope</location>
    </subcellularLocation>
</comment>
<dbReference type="CDD" id="cd08505">
    <property type="entry name" value="PBP2_NikA_DppA_OppA_like_18"/>
    <property type="match status" value="1"/>
</dbReference>
<evidence type="ECO:0000259" key="6">
    <source>
        <dbReference type="Pfam" id="PF00496"/>
    </source>
</evidence>
<evidence type="ECO:0000256" key="3">
    <source>
        <dbReference type="ARBA" id="ARBA00022448"/>
    </source>
</evidence>
<keyword evidence="3" id="KW-0813">Transport</keyword>
<accession>A0A0W0VFP2</accession>
<dbReference type="InterPro" id="IPR039424">
    <property type="entry name" value="SBP_5"/>
</dbReference>
<dbReference type="PANTHER" id="PTHR30290">
    <property type="entry name" value="PERIPLASMIC BINDING COMPONENT OF ABC TRANSPORTER"/>
    <property type="match status" value="1"/>
</dbReference>
<sequence>MRKIILAAVRNLGILFSWLLALSVSYAAPWVLNNPYPDDDDSEPIYYSSFAEQPKTLDPAKSYSSNEYQFILQIYEPLLEYDYFIRPYTLVPLIAASMPEVHFLNQAKQEISNPESKDLAFSLYRIHIKPGIYFQPHPAFAKDAKGEYLYLRLTPGFLEEHDINNLSDFPQNGTRQLTVDDYIYQIKRLANPAVNSPIYGLMSERIVGFRDFSHLLITESESFLDLRRFPLAGVTKIDDFTFEILLYGLYPQFSFWLAMPFFAPVPWEVDQFYSQAGMDDKNLSFDWYPVGTGPFMLTENNPNRRMVLDKNPNFRQQFFPMHGSRKDEQAGYLQHAGERLPLISKAIFSLEKESIPRWNKFLQGYYDLSGVSTDSFDQAIQISPSGEPKLTSQMQNRKIRLSKTTDPSIYYMGFNMLDPVIGGRSERARKLRLAISIAVNFDENIAIFYNGRGKPAQGPIPPGIFGYREGKLGINPYVYQWKYGQPKRRPIEDAKRLMREAGYPNGVDKKTGKPLMLHYDVPITGGPDDKALLDWMRKQFAQIGIDLNVRATQYNRFQDKMRSGNAQIFSWGWNADYPDPENFLFMLYGKNGKVKHNGENATNYENRYYDKLFELMRNRQNDSKRQQLIDSMVEIVRHDAPWAWGVNTETLSLSQQWVSPVKPNTISLNALKYLDIDVKTRNQLRATWNKPIFWPLGLFLLLCFLLFLPLLFAYIKKEKQSAPRIKQ</sequence>
<proteinExistence type="inferred from homology"/>
<dbReference type="PANTHER" id="PTHR30290:SF10">
    <property type="entry name" value="PERIPLASMIC OLIGOPEPTIDE-BINDING PROTEIN-RELATED"/>
    <property type="match status" value="1"/>
</dbReference>
<reference evidence="7 8" key="1">
    <citation type="submission" date="2015-11" db="EMBL/GenBank/DDBJ databases">
        <title>Genomic analysis of 38 Legionella species identifies large and diverse effector repertoires.</title>
        <authorList>
            <person name="Burstein D."/>
            <person name="Amaro F."/>
            <person name="Zusman T."/>
            <person name="Lifshitz Z."/>
            <person name="Cohen O."/>
            <person name="Gilbert J.A."/>
            <person name="Pupko T."/>
            <person name="Shuman H.A."/>
            <person name="Segal G."/>
        </authorList>
    </citation>
    <scope>NUCLEOTIDE SEQUENCE [LARGE SCALE GENOMIC DNA]</scope>
    <source>
        <strain evidence="7 8">BL-540</strain>
    </source>
</reference>
<evidence type="ECO:0000256" key="4">
    <source>
        <dbReference type="ARBA" id="ARBA00022729"/>
    </source>
</evidence>
<comment type="similarity">
    <text evidence="2">Belongs to the bacterial solute-binding protein 5 family.</text>
</comment>
<keyword evidence="4" id="KW-0732">Signal</keyword>
<dbReference type="Gene3D" id="3.10.105.10">
    <property type="entry name" value="Dipeptide-binding Protein, Domain 3"/>
    <property type="match status" value="1"/>
</dbReference>
<keyword evidence="5" id="KW-0812">Transmembrane</keyword>
<evidence type="ECO:0000256" key="5">
    <source>
        <dbReference type="SAM" id="Phobius"/>
    </source>
</evidence>
<organism evidence="7 8">
    <name type="scientific">Legionella jordanis</name>
    <dbReference type="NCBI Taxonomy" id="456"/>
    <lineage>
        <taxon>Bacteria</taxon>
        <taxon>Pseudomonadati</taxon>
        <taxon>Pseudomonadota</taxon>
        <taxon>Gammaproteobacteria</taxon>
        <taxon>Legionellales</taxon>
        <taxon>Legionellaceae</taxon>
        <taxon>Legionella</taxon>
    </lineage>
</organism>
<dbReference type="GO" id="GO:0015833">
    <property type="term" value="P:peptide transport"/>
    <property type="evidence" value="ECO:0007669"/>
    <property type="project" value="TreeGrafter"/>
</dbReference>
<dbReference type="Gene3D" id="3.90.76.10">
    <property type="entry name" value="Dipeptide-binding Protein, Domain 1"/>
    <property type="match status" value="1"/>
</dbReference>
<evidence type="ECO:0000256" key="1">
    <source>
        <dbReference type="ARBA" id="ARBA00004196"/>
    </source>
</evidence>
<dbReference type="InterPro" id="IPR000914">
    <property type="entry name" value="SBP_5_dom"/>
</dbReference>
<dbReference type="AlphaFoldDB" id="A0A0W0VFP2"/>
<dbReference type="GO" id="GO:1904680">
    <property type="term" value="F:peptide transmembrane transporter activity"/>
    <property type="evidence" value="ECO:0007669"/>
    <property type="project" value="TreeGrafter"/>
</dbReference>
<comment type="caution">
    <text evidence="7">The sequence shown here is derived from an EMBL/GenBank/DDBJ whole genome shotgun (WGS) entry which is preliminary data.</text>
</comment>
<dbReference type="EMBL" id="LNYJ01000003">
    <property type="protein sequence ID" value="KTD18898.1"/>
    <property type="molecule type" value="Genomic_DNA"/>
</dbReference>
<dbReference type="PATRIC" id="fig|456.5.peg.135"/>
<evidence type="ECO:0000313" key="7">
    <source>
        <dbReference type="EMBL" id="KTD18898.1"/>
    </source>
</evidence>
<gene>
    <name evidence="7" type="ORF">Ljor_0121</name>
</gene>
<evidence type="ECO:0000313" key="8">
    <source>
        <dbReference type="Proteomes" id="UP000055035"/>
    </source>
</evidence>
<name>A0A0W0VFP2_9GAMM</name>
<keyword evidence="8" id="KW-1185">Reference proteome</keyword>
<keyword evidence="5" id="KW-1133">Transmembrane helix</keyword>